<evidence type="ECO:0000256" key="3">
    <source>
        <dbReference type="ARBA" id="ARBA00023015"/>
    </source>
</evidence>
<dbReference type="InterPro" id="IPR003593">
    <property type="entry name" value="AAA+_ATPase"/>
</dbReference>
<dbReference type="GO" id="GO:0005524">
    <property type="term" value="F:ATP binding"/>
    <property type="evidence" value="ECO:0007669"/>
    <property type="project" value="UniProtKB-KW"/>
</dbReference>
<gene>
    <name evidence="7" type="ORF">OLMES_3568</name>
</gene>
<dbReference type="Pfam" id="PF02954">
    <property type="entry name" value="HTH_8"/>
    <property type="match status" value="1"/>
</dbReference>
<dbReference type="OrthoDB" id="9804019at2"/>
<dbReference type="RefSeq" id="WP_087462473.1">
    <property type="nucleotide sequence ID" value="NZ_CP021425.1"/>
</dbReference>
<evidence type="ECO:0000256" key="2">
    <source>
        <dbReference type="ARBA" id="ARBA00022840"/>
    </source>
</evidence>
<evidence type="ECO:0000256" key="1">
    <source>
        <dbReference type="ARBA" id="ARBA00022741"/>
    </source>
</evidence>
<dbReference type="PROSITE" id="PS50045">
    <property type="entry name" value="SIGMA54_INTERACT_4"/>
    <property type="match status" value="1"/>
</dbReference>
<dbReference type="GO" id="GO:0043565">
    <property type="term" value="F:sequence-specific DNA binding"/>
    <property type="evidence" value="ECO:0007669"/>
    <property type="project" value="InterPro"/>
</dbReference>
<dbReference type="GO" id="GO:0006355">
    <property type="term" value="P:regulation of DNA-templated transcription"/>
    <property type="evidence" value="ECO:0007669"/>
    <property type="project" value="InterPro"/>
</dbReference>
<dbReference type="CDD" id="cd00009">
    <property type="entry name" value="AAA"/>
    <property type="match status" value="1"/>
</dbReference>
<organism evidence="7 8">
    <name type="scientific">Oleiphilus messinensis</name>
    <dbReference type="NCBI Taxonomy" id="141451"/>
    <lineage>
        <taxon>Bacteria</taxon>
        <taxon>Pseudomonadati</taxon>
        <taxon>Pseudomonadota</taxon>
        <taxon>Gammaproteobacteria</taxon>
        <taxon>Oceanospirillales</taxon>
        <taxon>Oleiphilaceae</taxon>
        <taxon>Oleiphilus</taxon>
    </lineage>
</organism>
<reference evidence="7 8" key="1">
    <citation type="submission" date="2017-05" db="EMBL/GenBank/DDBJ databases">
        <title>Genomic insights into alkan degradation activity of Oleiphilus messinensis.</title>
        <authorList>
            <person name="Kozyavkin S.A."/>
            <person name="Slesarev A.I."/>
            <person name="Golyshin P.N."/>
            <person name="Korzhenkov A."/>
            <person name="Golyshina O.N."/>
            <person name="Toshchakov S.V."/>
        </authorList>
    </citation>
    <scope>NUCLEOTIDE SEQUENCE [LARGE SCALE GENOMIC DNA]</scope>
    <source>
        <strain evidence="7 8">ME102</strain>
    </source>
</reference>
<keyword evidence="2" id="KW-0067">ATP-binding</keyword>
<dbReference type="Gene3D" id="1.10.8.60">
    <property type="match status" value="1"/>
</dbReference>
<accession>A0A1Y0IAS0</accession>
<dbReference type="InterPro" id="IPR002197">
    <property type="entry name" value="HTH_Fis"/>
</dbReference>
<evidence type="ECO:0000256" key="4">
    <source>
        <dbReference type="ARBA" id="ARBA00023125"/>
    </source>
</evidence>
<dbReference type="Pfam" id="PF25601">
    <property type="entry name" value="AAA_lid_14"/>
    <property type="match status" value="1"/>
</dbReference>
<dbReference type="PRINTS" id="PR01590">
    <property type="entry name" value="HTHFIS"/>
</dbReference>
<keyword evidence="4" id="KW-0238">DNA-binding</keyword>
<sequence>MRKEMKVLLIHDTDERCHNMKVILEFIGEEVVLVSGDDLQSTITGDAFSVEEYGLAILGGNKSVVKDTLSKLGALDQGLPYLILGDVDPEEVSESSAAHGKVLSRIEWPPAYNKLLDSLYRAQVYREQFNARRERGQQREIQLFRSLVGTSRGIHQVRQLMSQVADKDVSVLITGESGTGKEVVARNLHYNSKRRNKPFVPVNCGAIPAELLESELFGHEKGAFTGAISDRKGRFEMAEGGTLFLDEIGDMPLNMQVKILRVLQERTYERVGGNKTLTTDVRIIAATHKDLEEMIRNGDFREDLFYRLNVFPIEMPPLRDRVEDIPLLINELVSRMETEKRGSIRFNSAAIMSLCRHEWFGNVRELANLVERLAIMHPYGVVGVHELPHKFRHVDESDEDDAFPDNVDVRSGGLVGLDSPALLPVNGIDLKDYLGNLEKSLIQQALDESEGVVARAAERLRIRRTTLVEKVRKYGLNKEGEAD</sequence>
<proteinExistence type="predicted"/>
<dbReference type="PANTHER" id="PTHR32071">
    <property type="entry name" value="TRANSCRIPTIONAL REGULATORY PROTEIN"/>
    <property type="match status" value="1"/>
</dbReference>
<keyword evidence="8" id="KW-1185">Reference proteome</keyword>
<dbReference type="PROSITE" id="PS00676">
    <property type="entry name" value="SIGMA54_INTERACT_2"/>
    <property type="match status" value="1"/>
</dbReference>
<dbReference type="Proteomes" id="UP000196027">
    <property type="component" value="Chromosome"/>
</dbReference>
<dbReference type="EMBL" id="CP021425">
    <property type="protein sequence ID" value="ARU57598.1"/>
    <property type="molecule type" value="Genomic_DNA"/>
</dbReference>
<dbReference type="InterPro" id="IPR058031">
    <property type="entry name" value="AAA_lid_NorR"/>
</dbReference>
<evidence type="ECO:0000259" key="6">
    <source>
        <dbReference type="PROSITE" id="PS50045"/>
    </source>
</evidence>
<name>A0A1Y0IAS0_9GAMM</name>
<keyword evidence="5" id="KW-0804">Transcription</keyword>
<dbReference type="PANTHER" id="PTHR32071:SF117">
    <property type="entry name" value="PTS-DEPENDENT DIHYDROXYACETONE KINASE OPERON REGULATORY PROTEIN-RELATED"/>
    <property type="match status" value="1"/>
</dbReference>
<dbReference type="InterPro" id="IPR009057">
    <property type="entry name" value="Homeodomain-like_sf"/>
</dbReference>
<dbReference type="AlphaFoldDB" id="A0A1Y0IAS0"/>
<protein>
    <submittedName>
        <fullName evidence="7">Transcription regulator FleQ (Sigma 54-dependent transcriptional activator)</fullName>
    </submittedName>
</protein>
<evidence type="ECO:0000313" key="8">
    <source>
        <dbReference type="Proteomes" id="UP000196027"/>
    </source>
</evidence>
<evidence type="ECO:0000256" key="5">
    <source>
        <dbReference type="ARBA" id="ARBA00023163"/>
    </source>
</evidence>
<dbReference type="Gene3D" id="3.40.50.300">
    <property type="entry name" value="P-loop containing nucleotide triphosphate hydrolases"/>
    <property type="match status" value="1"/>
</dbReference>
<dbReference type="InterPro" id="IPR002078">
    <property type="entry name" value="Sigma_54_int"/>
</dbReference>
<dbReference type="InterPro" id="IPR027417">
    <property type="entry name" value="P-loop_NTPase"/>
</dbReference>
<dbReference type="SMR" id="A0A1Y0IAS0"/>
<dbReference type="PROSITE" id="PS00675">
    <property type="entry name" value="SIGMA54_INTERACT_1"/>
    <property type="match status" value="1"/>
</dbReference>
<dbReference type="SUPFAM" id="SSF52172">
    <property type="entry name" value="CheY-like"/>
    <property type="match status" value="1"/>
</dbReference>
<dbReference type="KEGG" id="ome:OLMES_3568"/>
<dbReference type="InterPro" id="IPR025943">
    <property type="entry name" value="Sigma_54_int_dom_ATP-bd_2"/>
</dbReference>
<dbReference type="Pfam" id="PF06490">
    <property type="entry name" value="FleQ"/>
    <property type="match status" value="1"/>
</dbReference>
<dbReference type="InterPro" id="IPR025662">
    <property type="entry name" value="Sigma_54_int_dom_ATP-bd_1"/>
</dbReference>
<dbReference type="SUPFAM" id="SSF46689">
    <property type="entry name" value="Homeodomain-like"/>
    <property type="match status" value="1"/>
</dbReference>
<dbReference type="SUPFAM" id="SSF52540">
    <property type="entry name" value="P-loop containing nucleoside triphosphate hydrolases"/>
    <property type="match status" value="1"/>
</dbReference>
<dbReference type="SMART" id="SM00382">
    <property type="entry name" value="AAA"/>
    <property type="match status" value="1"/>
</dbReference>
<dbReference type="Gene3D" id="3.40.50.2300">
    <property type="match status" value="1"/>
</dbReference>
<keyword evidence="3" id="KW-0805">Transcription regulation</keyword>
<dbReference type="InterPro" id="IPR010518">
    <property type="entry name" value="FleQ"/>
</dbReference>
<evidence type="ECO:0000313" key="7">
    <source>
        <dbReference type="EMBL" id="ARU57598.1"/>
    </source>
</evidence>
<dbReference type="FunFam" id="3.40.50.300:FF:000006">
    <property type="entry name" value="DNA-binding transcriptional regulator NtrC"/>
    <property type="match status" value="1"/>
</dbReference>
<dbReference type="Pfam" id="PF00158">
    <property type="entry name" value="Sigma54_activat"/>
    <property type="match status" value="1"/>
</dbReference>
<keyword evidence="1" id="KW-0547">Nucleotide-binding</keyword>
<dbReference type="Gene3D" id="1.10.10.60">
    <property type="entry name" value="Homeodomain-like"/>
    <property type="match status" value="1"/>
</dbReference>
<feature type="domain" description="Sigma-54 factor interaction" evidence="6">
    <location>
        <begin position="147"/>
        <end position="375"/>
    </location>
</feature>
<dbReference type="InterPro" id="IPR011006">
    <property type="entry name" value="CheY-like_superfamily"/>
</dbReference>